<feature type="transmembrane region" description="Helical" evidence="5">
    <location>
        <begin position="76"/>
        <end position="97"/>
    </location>
</feature>
<evidence type="ECO:0000313" key="11">
    <source>
        <dbReference type="EMBL" id="CAF4080050.1"/>
    </source>
</evidence>
<dbReference type="GO" id="GO:0035556">
    <property type="term" value="P:intracellular signal transduction"/>
    <property type="evidence" value="ECO:0007669"/>
    <property type="project" value="InterPro"/>
</dbReference>
<dbReference type="Proteomes" id="UP000681967">
    <property type="component" value="Unassembled WGS sequence"/>
</dbReference>
<dbReference type="GO" id="GO:0016020">
    <property type="term" value="C:membrane"/>
    <property type="evidence" value="ECO:0007669"/>
    <property type="project" value="UniProtKB-SubCell"/>
</dbReference>
<dbReference type="Proteomes" id="UP000663834">
    <property type="component" value="Unassembled WGS sequence"/>
</dbReference>
<evidence type="ECO:0000313" key="7">
    <source>
        <dbReference type="EMBL" id="CAF1234843.1"/>
    </source>
</evidence>
<dbReference type="EMBL" id="CAJOBJ010007198">
    <property type="protein sequence ID" value="CAF4080050.1"/>
    <property type="molecule type" value="Genomic_DNA"/>
</dbReference>
<dbReference type="AlphaFoldDB" id="A0A815QY66"/>
<dbReference type="EMBL" id="CAJNOW010000092">
    <property type="protein sequence ID" value="CAF1234843.1"/>
    <property type="molecule type" value="Genomic_DNA"/>
</dbReference>
<dbReference type="PANTHER" id="PTHR22829:SF5">
    <property type="entry name" value="INTEGRAL MEMBRANE PROTEIN GPR155"/>
    <property type="match status" value="1"/>
</dbReference>
<evidence type="ECO:0000256" key="3">
    <source>
        <dbReference type="ARBA" id="ARBA00022989"/>
    </source>
</evidence>
<evidence type="ECO:0000313" key="13">
    <source>
        <dbReference type="Proteomes" id="UP000663855"/>
    </source>
</evidence>
<evidence type="ECO:0000256" key="2">
    <source>
        <dbReference type="ARBA" id="ARBA00022692"/>
    </source>
</evidence>
<comment type="subcellular location">
    <subcellularLocation>
        <location evidence="1">Membrane</location>
        <topology evidence="1">Multi-pass membrane protein</topology>
    </subcellularLocation>
</comment>
<comment type="caution">
    <text evidence="8">The sequence shown here is derived from an EMBL/GenBank/DDBJ whole genome shotgun (WGS) entry which is preliminary data.</text>
</comment>
<name>A0A815QY66_9BILA</name>
<dbReference type="Proteomes" id="UP000676336">
    <property type="component" value="Unassembled WGS sequence"/>
</dbReference>
<evidence type="ECO:0000313" key="9">
    <source>
        <dbReference type="EMBL" id="CAF2133252.1"/>
    </source>
</evidence>
<feature type="transmembrane region" description="Helical" evidence="5">
    <location>
        <begin position="222"/>
        <end position="240"/>
    </location>
</feature>
<dbReference type="PANTHER" id="PTHR22829">
    <property type="entry name" value="DEP DOMAIN PROTEIN"/>
    <property type="match status" value="1"/>
</dbReference>
<evidence type="ECO:0000313" key="8">
    <source>
        <dbReference type="EMBL" id="CAF1469511.1"/>
    </source>
</evidence>
<dbReference type="Pfam" id="PF03547">
    <property type="entry name" value="Mem_trans"/>
    <property type="match status" value="1"/>
</dbReference>
<feature type="transmembrane region" description="Helical" evidence="5">
    <location>
        <begin position="399"/>
        <end position="418"/>
    </location>
</feature>
<dbReference type="PROSITE" id="PS50186">
    <property type="entry name" value="DEP"/>
    <property type="match status" value="1"/>
</dbReference>
<reference evidence="8" key="1">
    <citation type="submission" date="2021-02" db="EMBL/GenBank/DDBJ databases">
        <authorList>
            <person name="Nowell W R."/>
        </authorList>
    </citation>
    <scope>NUCLEOTIDE SEQUENCE</scope>
</reference>
<dbReference type="EMBL" id="CAJOBI010044232">
    <property type="protein sequence ID" value="CAF4339524.1"/>
    <property type="molecule type" value="Genomic_DNA"/>
</dbReference>
<accession>A0A815QY66</accession>
<dbReference type="GO" id="GO:0055085">
    <property type="term" value="P:transmembrane transport"/>
    <property type="evidence" value="ECO:0007669"/>
    <property type="project" value="InterPro"/>
</dbReference>
<organism evidence="8 13">
    <name type="scientific">Rotaria magnacalcarata</name>
    <dbReference type="NCBI Taxonomy" id="392030"/>
    <lineage>
        <taxon>Eukaryota</taxon>
        <taxon>Metazoa</taxon>
        <taxon>Spiralia</taxon>
        <taxon>Gnathifera</taxon>
        <taxon>Rotifera</taxon>
        <taxon>Eurotatoria</taxon>
        <taxon>Bdelloidea</taxon>
        <taxon>Philodinida</taxon>
        <taxon>Philodinidae</taxon>
        <taxon>Rotaria</taxon>
    </lineage>
</organism>
<dbReference type="InterPro" id="IPR004776">
    <property type="entry name" value="Mem_transp_PIN-like"/>
</dbReference>
<dbReference type="Proteomes" id="UP000663855">
    <property type="component" value="Unassembled WGS sequence"/>
</dbReference>
<keyword evidence="2 5" id="KW-0812">Transmembrane</keyword>
<feature type="transmembrane region" description="Helical" evidence="5">
    <location>
        <begin position="511"/>
        <end position="532"/>
    </location>
</feature>
<dbReference type="InterPro" id="IPR051832">
    <property type="entry name" value="mTOR-Rac_regulators"/>
</dbReference>
<evidence type="ECO:0000259" key="6">
    <source>
        <dbReference type="PROSITE" id="PS50186"/>
    </source>
</evidence>
<feature type="transmembrane region" description="Helical" evidence="5">
    <location>
        <begin position="586"/>
        <end position="606"/>
    </location>
</feature>
<feature type="transmembrane region" description="Helical" evidence="5">
    <location>
        <begin position="438"/>
        <end position="459"/>
    </location>
</feature>
<feature type="transmembrane region" description="Helical" evidence="5">
    <location>
        <begin position="252"/>
        <end position="276"/>
    </location>
</feature>
<evidence type="ECO:0000313" key="12">
    <source>
        <dbReference type="EMBL" id="CAF4339524.1"/>
    </source>
</evidence>
<dbReference type="OrthoDB" id="2133778at2759"/>
<feature type="transmembrane region" description="Helical" evidence="5">
    <location>
        <begin position="141"/>
        <end position="161"/>
    </location>
</feature>
<feature type="transmembrane region" description="Helical" evidence="5">
    <location>
        <begin position="326"/>
        <end position="346"/>
    </location>
</feature>
<dbReference type="EMBL" id="CAJNOV010011924">
    <property type="protein sequence ID" value="CAF1469511.1"/>
    <property type="molecule type" value="Genomic_DNA"/>
</dbReference>
<keyword evidence="3 5" id="KW-1133">Transmembrane helix</keyword>
<dbReference type="Proteomes" id="UP000663824">
    <property type="component" value="Unassembled WGS sequence"/>
</dbReference>
<feature type="transmembrane region" description="Helical" evidence="5">
    <location>
        <begin position="366"/>
        <end position="387"/>
    </location>
</feature>
<dbReference type="GO" id="GO:0030514">
    <property type="term" value="P:negative regulation of BMP signaling pathway"/>
    <property type="evidence" value="ECO:0007669"/>
    <property type="project" value="TreeGrafter"/>
</dbReference>
<keyword evidence="4 5" id="KW-0472">Membrane</keyword>
<dbReference type="EMBL" id="CAJOBH010002455">
    <property type="protein sequence ID" value="CAF3907416.1"/>
    <property type="molecule type" value="Genomic_DNA"/>
</dbReference>
<dbReference type="EMBL" id="CAJNRE010014946">
    <property type="protein sequence ID" value="CAF2133252.1"/>
    <property type="molecule type" value="Genomic_DNA"/>
</dbReference>
<feature type="transmembrane region" description="Helical" evidence="5">
    <location>
        <begin position="471"/>
        <end position="491"/>
    </location>
</feature>
<feature type="domain" description="DEP" evidence="6">
    <location>
        <begin position="707"/>
        <end position="768"/>
    </location>
</feature>
<evidence type="ECO:0000256" key="1">
    <source>
        <dbReference type="ARBA" id="ARBA00004141"/>
    </source>
</evidence>
<sequence length="768" mass="87042">MINDTSDASVDIDKELYPALIQCFFIIAVGYVAGQLNLLTRTQSTGLSRYISNFALPAVVFKNLVDLQFERVSWQFITSVFVAKTIVFLLTALLTGIGERPRNFASMGLHAIMASQSNDFALMLPIIDAVYKQLHTDYGRYIYLLAPISLVILNPIGLFLIEIQKRLDDQKKHPNISIWHRCQLIRKIFSNISRNPIVICTLLGVVFNRIFKEHLPKTMENILTPVAQSFSATALFYLGLTMAGKLRRLHTHLVVTVFALSMIKLILFPLILRQAVFLFVKSTNVTLNNTIDFSNFGFLYGTAPTAPSVIFYVPESNAALQAIASTGLIFSTLLAIPIMLVSAKMINLRTLDPKLQDTYDSMLIKTSYDVSMISLLCTIIVLVGFCLRYRLLSRSPIHKYTFIFVGLQMIHAIWTIFIQYVPLPISGTASIVVDTGSILLALTTRSWATSVSIALMISFCYSNESARYFSWVYHLFGWLVPICTTLIIYYQSSIDRSTSKPSTDPAKFGTVQTSASVCLLATCIVITSSNLLRIARRTYRLKQNASETQPLIDDGSEYTDSQTTLPSLSIDLIPSEYSTQWLRHSVLVGLLNINAFVCISALLWSLLTRNRDGVYYELQFLDTVLLHGQGIITFLVFALDADLLLPISRKIIKLLNHFGLKIDFSRNHTHRRHSENERPLDFTEELRSNFIRYYILARSTSGSVENIEITFNENEFCQWLVSNGHMENESIAHDYCQELMNKKQIICIDRTENENSLQFDNHWYAFSK</sequence>
<evidence type="ECO:0000256" key="5">
    <source>
        <dbReference type="SAM" id="Phobius"/>
    </source>
</evidence>
<protein>
    <recommendedName>
        <fullName evidence="6">DEP domain-containing protein</fullName>
    </recommendedName>
</protein>
<proteinExistence type="predicted"/>
<dbReference type="InterPro" id="IPR000591">
    <property type="entry name" value="DEP_dom"/>
</dbReference>
<feature type="transmembrane region" description="Helical" evidence="5">
    <location>
        <begin position="16"/>
        <end position="39"/>
    </location>
</feature>
<feature type="transmembrane region" description="Helical" evidence="5">
    <location>
        <begin position="626"/>
        <end position="645"/>
    </location>
</feature>
<feature type="transmembrane region" description="Helical" evidence="5">
    <location>
        <begin position="296"/>
        <end position="314"/>
    </location>
</feature>
<evidence type="ECO:0000313" key="10">
    <source>
        <dbReference type="EMBL" id="CAF3907416.1"/>
    </source>
</evidence>
<feature type="transmembrane region" description="Helical" evidence="5">
    <location>
        <begin position="192"/>
        <end position="210"/>
    </location>
</feature>
<dbReference type="Proteomes" id="UP000681720">
    <property type="component" value="Unassembled WGS sequence"/>
</dbReference>
<evidence type="ECO:0000256" key="4">
    <source>
        <dbReference type="ARBA" id="ARBA00023136"/>
    </source>
</evidence>
<gene>
    <name evidence="10" type="ORF">BYL167_LOCUS8798</name>
    <name evidence="8" type="ORF">CJN711_LOCUS25574</name>
    <name evidence="11" type="ORF">GIL414_LOCUS16011</name>
    <name evidence="7" type="ORF">KQP761_LOCUS1488</name>
    <name evidence="9" type="ORF">MBJ925_LOCUS28011</name>
    <name evidence="12" type="ORF">SMN809_LOCUS27739</name>
</gene>